<evidence type="ECO:0000313" key="4">
    <source>
        <dbReference type="Proteomes" id="UP000321429"/>
    </source>
</evidence>
<reference evidence="1 4" key="2">
    <citation type="submission" date="2019-07" db="EMBL/GenBank/DDBJ databases">
        <title>Whole genome shotgun sequence of Lactobacillus siliginis NBRC 101315.</title>
        <authorList>
            <person name="Hosoyama A."/>
            <person name="Uohara A."/>
            <person name="Ohji S."/>
            <person name="Ichikawa N."/>
        </authorList>
    </citation>
    <scope>NUCLEOTIDE SEQUENCE [LARGE SCALE GENOMIC DNA]</scope>
    <source>
        <strain evidence="1 4">NBRC 101315</strain>
    </source>
</reference>
<proteinExistence type="predicted"/>
<organism evidence="2 3">
    <name type="scientific">Furfurilactobacillus siliginis</name>
    <dbReference type="NCBI Taxonomy" id="348151"/>
    <lineage>
        <taxon>Bacteria</taxon>
        <taxon>Bacillati</taxon>
        <taxon>Bacillota</taxon>
        <taxon>Bacilli</taxon>
        <taxon>Lactobacillales</taxon>
        <taxon>Lactobacillaceae</taxon>
        <taxon>Furfurilactobacillus</taxon>
    </lineage>
</organism>
<dbReference type="Proteomes" id="UP000321429">
    <property type="component" value="Unassembled WGS sequence"/>
</dbReference>
<sequence>MLFLMPTWNQTVTETSSDGITTLLRMFLQNDEPAEFVLADLLPNLRYQLNENGLFGVDYHRIWDDILGIQVTNGLPVDVTKLGLPVDTELTYAGPGIIASLRGRPYARINFNEKSLIKEVVYLENTAQSTTDIYDDRGFMVTRRVVAADGQVLQQTWFNEQQEAIINFDVMAPSDERVRVKKNVGQFKKLQYASVADLVHEAIGHFIANNVRDNDAIVADFSQANVAVLQGLNAQIPLSFLCTNLQRQTWCSEQLWQTIIKQARHMFVLSATDKAALRQLLKQQELTRKVKIGYPYYTNLELGTSNEETEMVMYLRTGEPGAEDLDAILAVLMRRVLEKEHNSLEIETEAEVDRVADALVSTFAAKFPNLPKANKGAVRMVLVSSDQMSIMRGLQQLFPEPDEPKTASDAVMLAVAPAEKADEKSDKEAHDQYVAALLKIKVHGALSSTVLQQRLNVMRMLIDLRTPTDKYMQFKAISAGIPQVISRPDELVVEEENGWVLSAKKPLSDALNYYLDNLHNWNKSLVYSVKLIQKYMFDNQTKFWKDRVFNDGAEEKVDSLRSGN</sequence>
<dbReference type="AlphaFoldDB" id="A0A0R2KX25"/>
<comment type="caution">
    <text evidence="2">The sequence shown here is derived from an EMBL/GenBank/DDBJ whole genome shotgun (WGS) entry which is preliminary data.</text>
</comment>
<evidence type="ECO:0000313" key="3">
    <source>
        <dbReference type="Proteomes" id="UP000051139"/>
    </source>
</evidence>
<reference evidence="2 3" key="1">
    <citation type="journal article" date="2015" name="Genome Announc.">
        <title>Expanding the biotechnology potential of lactobacilli through comparative genomics of 213 strains and associated genera.</title>
        <authorList>
            <person name="Sun Z."/>
            <person name="Harris H.M."/>
            <person name="McCann A."/>
            <person name="Guo C."/>
            <person name="Argimon S."/>
            <person name="Zhang W."/>
            <person name="Yang X."/>
            <person name="Jeffery I.B."/>
            <person name="Cooney J.C."/>
            <person name="Kagawa T.F."/>
            <person name="Liu W."/>
            <person name="Song Y."/>
            <person name="Salvetti E."/>
            <person name="Wrobel A."/>
            <person name="Rasinkangas P."/>
            <person name="Parkhill J."/>
            <person name="Rea M.C."/>
            <person name="O'Sullivan O."/>
            <person name="Ritari J."/>
            <person name="Douillard F.P."/>
            <person name="Paul Ross R."/>
            <person name="Yang R."/>
            <person name="Briner A.E."/>
            <person name="Felis G.E."/>
            <person name="de Vos W.M."/>
            <person name="Barrangou R."/>
            <person name="Klaenhammer T.R."/>
            <person name="Caufield P.W."/>
            <person name="Cui Y."/>
            <person name="Zhang H."/>
            <person name="O'Toole P.W."/>
        </authorList>
    </citation>
    <scope>NUCLEOTIDE SEQUENCE [LARGE SCALE GENOMIC DNA]</scope>
    <source>
        <strain evidence="2 3">DSM 22696</strain>
    </source>
</reference>
<dbReference type="STRING" id="348151.IV55_GL000628"/>
<protein>
    <submittedName>
        <fullName evidence="1">Accessory Sec system protein Asp1</fullName>
    </submittedName>
</protein>
<dbReference type="GO" id="GO:0015031">
    <property type="term" value="P:protein transport"/>
    <property type="evidence" value="ECO:0007669"/>
    <property type="project" value="InterPro"/>
</dbReference>
<dbReference type="RefSeq" id="WP_057811494.1">
    <property type="nucleotide sequence ID" value="NZ_BJUD01000031.1"/>
</dbReference>
<dbReference type="PATRIC" id="fig|348151.3.peg.645"/>
<dbReference type="Proteomes" id="UP000051139">
    <property type="component" value="Unassembled WGS sequence"/>
</dbReference>
<gene>
    <name evidence="2" type="ORF">IV55_GL000628</name>
    <name evidence="1" type="ORF">LSI01_13920</name>
</gene>
<accession>A0A0R2KX25</accession>
<dbReference type="EMBL" id="JQCB01000017">
    <property type="protein sequence ID" value="KRN94115.1"/>
    <property type="molecule type" value="Genomic_DNA"/>
</dbReference>
<evidence type="ECO:0000313" key="2">
    <source>
        <dbReference type="EMBL" id="KRN94115.1"/>
    </source>
</evidence>
<dbReference type="OrthoDB" id="9767875at2"/>
<name>A0A0R2KX25_9LACO</name>
<dbReference type="NCBIfam" id="TIGR03713">
    <property type="entry name" value="acc_sec_asp1"/>
    <property type="match status" value="1"/>
</dbReference>
<evidence type="ECO:0000313" key="1">
    <source>
        <dbReference type="EMBL" id="GEK29081.1"/>
    </source>
</evidence>
<dbReference type="InterPro" id="IPR022372">
    <property type="entry name" value="Accessory_SS_Asp1"/>
</dbReference>
<dbReference type="Pfam" id="PF16993">
    <property type="entry name" value="Asp1"/>
    <property type="match status" value="2"/>
</dbReference>
<keyword evidence="3" id="KW-1185">Reference proteome</keyword>
<dbReference type="EMBL" id="BJUD01000031">
    <property type="protein sequence ID" value="GEK29081.1"/>
    <property type="molecule type" value="Genomic_DNA"/>
</dbReference>